<evidence type="ECO:0000256" key="3">
    <source>
        <dbReference type="ARBA" id="ARBA00022448"/>
    </source>
</evidence>
<dbReference type="SUPFAM" id="SSF111352">
    <property type="entry name" value="Ammonium transporter"/>
    <property type="match status" value="1"/>
</dbReference>
<keyword evidence="5 8" id="KW-1133">Transmembrane helix</keyword>
<sequence length="414" mass="44225">MEYKTAIDTVWVLIATALVFLMQAGFAMVETGFTRAKNSGNIIMKNLMDFSVGSLVFWILGFSMMFGKDVGGFIGQIQLFSIGGFEHLELNIPKEAFLIFQTVFCATAATIVSGAMAERTKFISYLTYSFVISGIVYPIVGHWIWGGGWLAKLGFHDFAGSTVVHSLGGWSALVGAWMIGPRIGKYGKNGKVNAIPGHSITIGALGVFILWFGWFGFNPGSTLSGMDANNIAHIFITTNLSASMGAFTTMIITWIRYGKPDVSMTLNGALGGLVAITAGTDVVSPFGASIIGLIAGFIIVYGIEYIDKVLKIDDPVGAIGVHGLCGSAATVFVGLFSVDNGLFYGGGISLLKVQLLGVISVAFWTLSTTFLLFKAIDLTIGLRVTPKEEHIGLDIEEHGLIGCIDFDSNSVEIQ</sequence>
<dbReference type="GO" id="GO:0008519">
    <property type="term" value="F:ammonium channel activity"/>
    <property type="evidence" value="ECO:0007669"/>
    <property type="project" value="InterPro"/>
</dbReference>
<evidence type="ECO:0000256" key="1">
    <source>
        <dbReference type="ARBA" id="ARBA00004141"/>
    </source>
</evidence>
<evidence type="ECO:0000256" key="7">
    <source>
        <dbReference type="ARBA" id="ARBA00023177"/>
    </source>
</evidence>
<feature type="transmembrane region" description="Helical" evidence="8">
    <location>
        <begin position="158"/>
        <end position="180"/>
    </location>
</feature>
<dbReference type="NCBIfam" id="TIGR00836">
    <property type="entry name" value="amt"/>
    <property type="match status" value="1"/>
</dbReference>
<dbReference type="RefSeq" id="WP_148810056.1">
    <property type="nucleotide sequence ID" value="NZ_CP042243.1"/>
</dbReference>
<organism evidence="10 11">
    <name type="scientific">Crassaminicella thermophila</name>
    <dbReference type="NCBI Taxonomy" id="2599308"/>
    <lineage>
        <taxon>Bacteria</taxon>
        <taxon>Bacillati</taxon>
        <taxon>Bacillota</taxon>
        <taxon>Clostridia</taxon>
        <taxon>Eubacteriales</taxon>
        <taxon>Clostridiaceae</taxon>
        <taxon>Crassaminicella</taxon>
    </lineage>
</organism>
<evidence type="ECO:0000256" key="5">
    <source>
        <dbReference type="ARBA" id="ARBA00022989"/>
    </source>
</evidence>
<dbReference type="InterPro" id="IPR029020">
    <property type="entry name" value="Ammonium/urea_transptr"/>
</dbReference>
<evidence type="ECO:0000259" key="9">
    <source>
        <dbReference type="Pfam" id="PF00909"/>
    </source>
</evidence>
<gene>
    <name evidence="10" type="ORF">FQB35_11625</name>
</gene>
<evidence type="ECO:0000256" key="8">
    <source>
        <dbReference type="RuleBase" id="RU362002"/>
    </source>
</evidence>
<feature type="transmembrane region" description="Helical" evidence="8">
    <location>
        <begin position="318"/>
        <end position="338"/>
    </location>
</feature>
<evidence type="ECO:0000256" key="2">
    <source>
        <dbReference type="ARBA" id="ARBA00005887"/>
    </source>
</evidence>
<keyword evidence="6 8" id="KW-0472">Membrane</keyword>
<feature type="domain" description="Ammonium transporter AmtB-like" evidence="9">
    <location>
        <begin position="10"/>
        <end position="399"/>
    </location>
</feature>
<accession>A0A5C0SFF2</accession>
<keyword evidence="3 8" id="KW-0813">Transport</keyword>
<dbReference type="KEGG" id="crs:FQB35_11625"/>
<dbReference type="EMBL" id="CP042243">
    <property type="protein sequence ID" value="QEK12920.1"/>
    <property type="molecule type" value="Genomic_DNA"/>
</dbReference>
<evidence type="ECO:0000256" key="4">
    <source>
        <dbReference type="ARBA" id="ARBA00022692"/>
    </source>
</evidence>
<dbReference type="Proteomes" id="UP000324646">
    <property type="component" value="Chromosome"/>
</dbReference>
<feature type="transmembrane region" description="Helical" evidence="8">
    <location>
        <begin position="350"/>
        <end position="373"/>
    </location>
</feature>
<feature type="transmembrane region" description="Helical" evidence="8">
    <location>
        <begin position="262"/>
        <end position="280"/>
    </location>
</feature>
<feature type="transmembrane region" description="Helical" evidence="8">
    <location>
        <begin position="96"/>
        <end position="115"/>
    </location>
</feature>
<keyword evidence="7 8" id="KW-0924">Ammonia transport</keyword>
<feature type="transmembrane region" description="Helical" evidence="8">
    <location>
        <begin position="286"/>
        <end position="306"/>
    </location>
</feature>
<feature type="transmembrane region" description="Helical" evidence="8">
    <location>
        <begin position="6"/>
        <end position="26"/>
    </location>
</feature>
<feature type="transmembrane region" description="Helical" evidence="8">
    <location>
        <begin position="47"/>
        <end position="66"/>
    </location>
</feature>
<keyword evidence="4 8" id="KW-0812">Transmembrane</keyword>
<feature type="transmembrane region" description="Helical" evidence="8">
    <location>
        <begin position="234"/>
        <end position="255"/>
    </location>
</feature>
<dbReference type="GO" id="GO:0005886">
    <property type="term" value="C:plasma membrane"/>
    <property type="evidence" value="ECO:0007669"/>
    <property type="project" value="UniProtKB-SubCell"/>
</dbReference>
<dbReference type="PROSITE" id="PS01219">
    <property type="entry name" value="AMMONIUM_TRANSP"/>
    <property type="match status" value="1"/>
</dbReference>
<name>A0A5C0SFF2_CRATE</name>
<dbReference type="InterPro" id="IPR024041">
    <property type="entry name" value="NH4_transpt_AmtB-like_dom"/>
</dbReference>
<protein>
    <recommendedName>
        <fullName evidence="8">Ammonium transporter</fullName>
    </recommendedName>
</protein>
<feature type="transmembrane region" description="Helical" evidence="8">
    <location>
        <begin position="192"/>
        <end position="214"/>
    </location>
</feature>
<dbReference type="Pfam" id="PF00909">
    <property type="entry name" value="Ammonium_transp"/>
    <property type="match status" value="1"/>
</dbReference>
<dbReference type="GO" id="GO:0097272">
    <property type="term" value="P:ammonium homeostasis"/>
    <property type="evidence" value="ECO:0007669"/>
    <property type="project" value="TreeGrafter"/>
</dbReference>
<dbReference type="AlphaFoldDB" id="A0A5C0SFF2"/>
<dbReference type="InterPro" id="IPR018047">
    <property type="entry name" value="Ammonium_transpt_CS"/>
</dbReference>
<dbReference type="FunFam" id="1.10.3430.10:FF:000008">
    <property type="entry name" value="Ammonium transporter"/>
    <property type="match status" value="1"/>
</dbReference>
<evidence type="ECO:0000313" key="11">
    <source>
        <dbReference type="Proteomes" id="UP000324646"/>
    </source>
</evidence>
<dbReference type="Gene3D" id="1.10.3430.10">
    <property type="entry name" value="Ammonium transporter AmtB like domains"/>
    <property type="match status" value="1"/>
</dbReference>
<reference evidence="10 11" key="1">
    <citation type="submission" date="2019-07" db="EMBL/GenBank/DDBJ databases">
        <title>Complete genome of Crassaminicella thermophila SY095.</title>
        <authorList>
            <person name="Li X."/>
        </authorList>
    </citation>
    <scope>NUCLEOTIDE SEQUENCE [LARGE SCALE GENOMIC DNA]</scope>
    <source>
        <strain evidence="10 11">SY095</strain>
    </source>
</reference>
<feature type="transmembrane region" description="Helical" evidence="8">
    <location>
        <begin position="122"/>
        <end position="146"/>
    </location>
</feature>
<dbReference type="InterPro" id="IPR001905">
    <property type="entry name" value="Ammonium_transpt"/>
</dbReference>
<comment type="subcellular location">
    <subcellularLocation>
        <location evidence="8">Cell membrane</location>
        <topology evidence="8">Multi-pass membrane protein</topology>
    </subcellularLocation>
    <subcellularLocation>
        <location evidence="1">Membrane</location>
        <topology evidence="1">Multi-pass membrane protein</topology>
    </subcellularLocation>
</comment>
<keyword evidence="11" id="KW-1185">Reference proteome</keyword>
<dbReference type="PANTHER" id="PTHR11730">
    <property type="entry name" value="AMMONIUM TRANSPORTER"/>
    <property type="match status" value="1"/>
</dbReference>
<evidence type="ECO:0000313" key="10">
    <source>
        <dbReference type="EMBL" id="QEK12920.1"/>
    </source>
</evidence>
<dbReference type="OrthoDB" id="9814202at2"/>
<dbReference type="PANTHER" id="PTHR11730:SF89">
    <property type="entry name" value="AMMONIUM TRANSPORTER SLL0108-RELATED"/>
    <property type="match status" value="1"/>
</dbReference>
<proteinExistence type="inferred from homology"/>
<evidence type="ECO:0000256" key="6">
    <source>
        <dbReference type="ARBA" id="ARBA00023136"/>
    </source>
</evidence>
<comment type="similarity">
    <text evidence="2 8">Belongs to the ammonia transporter channel (TC 1.A.11.2) family.</text>
</comment>